<name>A0A9P1JMZ9_9PROT</name>
<reference evidence="2 3" key="1">
    <citation type="journal article" date="2011" name="PLoS Genet.">
        <title>Azospirillum genomes reveal transition of bacteria from aquatic to terrestrial environments.</title>
        <authorList>
            <person name="Wisniewski-Dye F."/>
            <person name="Borziak K."/>
            <person name="Khalsa-Moyers G."/>
            <person name="Alexandre G."/>
            <person name="Sukharnikov L.O."/>
            <person name="Wuichet K."/>
            <person name="Hurst G.B."/>
            <person name="McDonald W.H."/>
            <person name="Robertson J.S."/>
            <person name="Barbe V."/>
            <person name="Calteau A."/>
            <person name="Rouy Z."/>
            <person name="Mangenot S."/>
            <person name="Prigent-Combaret C."/>
            <person name="Normand P."/>
            <person name="Boyer M."/>
            <person name="Siguier P."/>
            <person name="Dessaux Y."/>
            <person name="Elmerich C."/>
            <person name="Condemine G."/>
            <person name="Krishnen G."/>
            <person name="Kennedy I."/>
            <person name="Paterson A.H."/>
            <person name="Gonzalez V."/>
            <person name="Mavingui P."/>
            <person name="Zhulin I.B."/>
        </authorList>
    </citation>
    <scope>NUCLEOTIDE SEQUENCE [LARGE SCALE GENOMIC DNA]</scope>
    <source>
        <strain evidence="2 3">Sp245</strain>
    </source>
</reference>
<protein>
    <submittedName>
        <fullName evidence="2">Uncharacterized protein</fullName>
    </submittedName>
</protein>
<accession>A0A9P1JMZ9</accession>
<sequence>MIASIIVRDLICRIPGKIRIFRAIPLWRDAPARANIRRPTGRNRKTTTTAGPKKNGCNSLRSGTEPR</sequence>
<dbReference type="Proteomes" id="UP000007319">
    <property type="component" value="Chromosome"/>
</dbReference>
<gene>
    <name evidence="2" type="ORF">AZOBR_10250</name>
</gene>
<feature type="compositionally biased region" description="Basic residues" evidence="1">
    <location>
        <begin position="35"/>
        <end position="45"/>
    </location>
</feature>
<dbReference type="AlphaFoldDB" id="A0A9P1JMZ9"/>
<keyword evidence="3" id="KW-1185">Reference proteome</keyword>
<evidence type="ECO:0000256" key="1">
    <source>
        <dbReference type="SAM" id="MobiDB-lite"/>
    </source>
</evidence>
<proteinExistence type="predicted"/>
<feature type="region of interest" description="Disordered" evidence="1">
    <location>
        <begin position="32"/>
        <end position="67"/>
    </location>
</feature>
<dbReference type="EMBL" id="HE577327">
    <property type="protein sequence ID" value="CCC96463.1"/>
    <property type="molecule type" value="Genomic_DNA"/>
</dbReference>
<organism evidence="2 3">
    <name type="scientific">Azospirillum baldaniorum</name>
    <dbReference type="NCBI Taxonomy" id="1064539"/>
    <lineage>
        <taxon>Bacteria</taxon>
        <taxon>Pseudomonadati</taxon>
        <taxon>Pseudomonadota</taxon>
        <taxon>Alphaproteobacteria</taxon>
        <taxon>Rhodospirillales</taxon>
        <taxon>Azospirillaceae</taxon>
        <taxon>Azospirillum</taxon>
    </lineage>
</organism>
<dbReference type="KEGG" id="abs:AZOBR_10250"/>
<evidence type="ECO:0000313" key="2">
    <source>
        <dbReference type="EMBL" id="CCC96463.1"/>
    </source>
</evidence>
<evidence type="ECO:0000313" key="3">
    <source>
        <dbReference type="Proteomes" id="UP000007319"/>
    </source>
</evidence>
<feature type="compositionally biased region" description="Polar residues" evidence="1">
    <location>
        <begin position="46"/>
        <end position="67"/>
    </location>
</feature>